<protein>
    <submittedName>
        <fullName evidence="2">Serpentine Receptor, class T</fullName>
    </submittedName>
</protein>
<dbReference type="InParanoid" id="Q9U335"/>
<dbReference type="PaxDb" id="6239-W07A8.5"/>
<dbReference type="SUPFAM" id="SSF81321">
    <property type="entry name" value="Family A G protein-coupled receptor-like"/>
    <property type="match status" value="1"/>
</dbReference>
<evidence type="ECO:0000313" key="4">
    <source>
        <dbReference type="WormBase" id="W07A8.5"/>
    </source>
</evidence>
<keyword evidence="3" id="KW-1185">Reference proteome</keyword>
<evidence type="ECO:0000256" key="1">
    <source>
        <dbReference type="SAM" id="Phobius"/>
    </source>
</evidence>
<dbReference type="Bgee" id="WBGene00012321">
    <property type="expression patterns" value="Expressed in pharyngeal muscle cell (C elegans)"/>
</dbReference>
<dbReference type="PANTHER" id="PTHR23018:SF6">
    <property type="entry name" value="G_PROTEIN_RECEP_F1_2 DOMAIN-CONTAINING PROTEIN-RELATED"/>
    <property type="match status" value="1"/>
</dbReference>
<keyword evidence="2" id="KW-0675">Receptor</keyword>
<dbReference type="AGR" id="WB:WBGene00012321"/>
<dbReference type="eggNOG" id="ENOG502TCW2">
    <property type="taxonomic scope" value="Eukaryota"/>
</dbReference>
<keyword evidence="1" id="KW-0812">Transmembrane</keyword>
<evidence type="ECO:0000313" key="3">
    <source>
        <dbReference type="Proteomes" id="UP000001940"/>
    </source>
</evidence>
<dbReference type="Proteomes" id="UP000001940">
    <property type="component" value="Chromosome V"/>
</dbReference>
<reference evidence="2 3" key="1">
    <citation type="journal article" date="1998" name="Science">
        <title>Genome sequence of the nematode C. elegans: a platform for investigating biology.</title>
        <authorList>
            <consortium name="The C. elegans sequencing consortium"/>
            <person name="Sulson J.E."/>
            <person name="Waterston R."/>
        </authorList>
    </citation>
    <scope>NUCLEOTIDE SEQUENCE [LARGE SCALE GENOMIC DNA]</scope>
    <source>
        <strain evidence="2 3">Bristol N2</strain>
    </source>
</reference>
<dbReference type="RefSeq" id="NP_508005.1">
    <property type="nucleotide sequence ID" value="NM_075604.2"/>
</dbReference>
<keyword evidence="1" id="KW-0472">Membrane</keyword>
<dbReference type="UCSC" id="W07A8.5">
    <property type="organism name" value="c. elegans"/>
</dbReference>
<feature type="transmembrane region" description="Helical" evidence="1">
    <location>
        <begin position="6"/>
        <end position="33"/>
    </location>
</feature>
<feature type="transmembrane region" description="Helical" evidence="1">
    <location>
        <begin position="128"/>
        <end position="148"/>
    </location>
</feature>
<dbReference type="Pfam" id="PF03383">
    <property type="entry name" value="Serpentine_r_xa"/>
    <property type="match status" value="1"/>
</dbReference>
<dbReference type="AlphaFoldDB" id="Q9U335"/>
<dbReference type="WormBase" id="W07A8.5">
    <property type="protein sequence ID" value="CE20161"/>
    <property type="gene ID" value="WBGene00012321"/>
    <property type="gene designation" value="srxa-6"/>
</dbReference>
<feature type="transmembrane region" description="Helical" evidence="1">
    <location>
        <begin position="276"/>
        <end position="293"/>
    </location>
</feature>
<sequence length="328" mass="37771">MISTIPVFHVISQFIFIIVASLLLIFEFFLLFATISHRNDTKFPVAYLIVMTICGIVCKIAFITDFTTYLFFPEDIYTEYRQFIGKEITLVGTLSYFVPMCVSVLMTLNRLFIVIKPTDQAIFSQKRIFVYSFGILIFCLTLLLIPYFSDCSVNFLASSLEFQTDCAPDKHPVTRFTNANAICIPTTLLLVNLVIIIHLKAVRHSTYTKLFQKTSAVGSKRTSQLARCQKRREHALMRQTLAITVYLSFYEVGSFLMRTFPIFYQNLPESIRSAYFYFRLETICAITFFVYFMESPSIRKTLLGRSDPKKNSGEQHGNPKISTITLRI</sequence>
<feature type="transmembrane region" description="Helical" evidence="1">
    <location>
        <begin position="88"/>
        <end position="108"/>
    </location>
</feature>
<organism evidence="2 3">
    <name type="scientific">Caenorhabditis elegans</name>
    <dbReference type="NCBI Taxonomy" id="6239"/>
    <lineage>
        <taxon>Eukaryota</taxon>
        <taxon>Metazoa</taxon>
        <taxon>Ecdysozoa</taxon>
        <taxon>Nematoda</taxon>
        <taxon>Chromadorea</taxon>
        <taxon>Rhabditida</taxon>
        <taxon>Rhabditina</taxon>
        <taxon>Rhabditomorpha</taxon>
        <taxon>Rhabditoidea</taxon>
        <taxon>Rhabditidae</taxon>
        <taxon>Peloderinae</taxon>
        <taxon>Caenorhabditis</taxon>
    </lineage>
</organism>
<gene>
    <name evidence="2 4" type="primary">srxa-6</name>
    <name evidence="2" type="ORF">CELE_W07A8.5</name>
    <name evidence="4" type="ORF">W07A8.5</name>
</gene>
<dbReference type="Gene3D" id="1.20.1070.10">
    <property type="entry name" value="Rhodopsin 7-helix transmembrane proteins"/>
    <property type="match status" value="1"/>
</dbReference>
<dbReference type="HOGENOM" id="CLU_069454_0_0_1"/>
<dbReference type="InterPro" id="IPR005047">
    <property type="entry name" value="7TM_GPCR_serpentine_rcpt_Srxa"/>
</dbReference>
<evidence type="ECO:0000313" key="2">
    <source>
        <dbReference type="EMBL" id="CAB60333.1"/>
    </source>
</evidence>
<accession>Q9U335</accession>
<dbReference type="CTD" id="189273"/>
<dbReference type="PANTHER" id="PTHR23018">
    <property type="entry name" value="SERPENTINE RECEPTOR, CLASS XA-RELATED"/>
    <property type="match status" value="1"/>
</dbReference>
<name>Q9U335_CAEEL</name>
<feature type="transmembrane region" description="Helical" evidence="1">
    <location>
        <begin position="240"/>
        <end position="264"/>
    </location>
</feature>
<dbReference type="EMBL" id="BX284605">
    <property type="protein sequence ID" value="CAB60333.1"/>
    <property type="molecule type" value="Genomic_DNA"/>
</dbReference>
<feature type="transmembrane region" description="Helical" evidence="1">
    <location>
        <begin position="45"/>
        <end position="72"/>
    </location>
</feature>
<dbReference type="STRING" id="6239.W07A8.5.1"/>
<dbReference type="OMA" id="NTHLIWI"/>
<dbReference type="SMR" id="Q9U335"/>
<feature type="transmembrane region" description="Helical" evidence="1">
    <location>
        <begin position="179"/>
        <end position="199"/>
    </location>
</feature>
<keyword evidence="1" id="KW-1133">Transmembrane helix</keyword>
<dbReference type="PhylomeDB" id="Q9U335"/>
<dbReference type="OrthoDB" id="5816045at2759"/>
<dbReference type="KEGG" id="cel:CELE_W07A8.5"/>
<proteinExistence type="predicted"/>
<dbReference type="GeneID" id="189273"/>